<dbReference type="GO" id="GO:0046872">
    <property type="term" value="F:metal ion binding"/>
    <property type="evidence" value="ECO:0007669"/>
    <property type="project" value="UniProtKB-KW"/>
</dbReference>
<dbReference type="EMBL" id="VDMD01000014">
    <property type="protein sequence ID" value="TRM62135.1"/>
    <property type="molecule type" value="Genomic_DNA"/>
</dbReference>
<keyword evidence="4 10" id="KW-0808">Transferase</keyword>
<keyword evidence="6" id="KW-0677">Repeat</keyword>
<keyword evidence="3" id="KW-0637">Prenyltransferase</keyword>
<dbReference type="Proteomes" id="UP000320762">
    <property type="component" value="Unassembled WGS sequence"/>
</dbReference>
<comment type="caution">
    <text evidence="10">The sequence shown here is derived from an EMBL/GenBank/DDBJ whole genome shotgun (WGS) entry which is preliminary data.</text>
</comment>
<proteinExistence type="inferred from homology"/>
<keyword evidence="5" id="KW-0479">Metal-binding</keyword>
<dbReference type="InterPro" id="IPR045089">
    <property type="entry name" value="PGGT1B-like"/>
</dbReference>
<dbReference type="GO" id="GO:0005953">
    <property type="term" value="C:CAAX-protein geranylgeranyltransferase complex"/>
    <property type="evidence" value="ECO:0007669"/>
    <property type="project" value="TreeGrafter"/>
</dbReference>
<sequence length="383" mass="41585">MSYTVAPLARSGHAAHANRCLTALPASQVELDPSKLAIAYYCLGTLDLLGLLQTKTSERDRDAWRGWLWEQQTHGAHGTGFRPSHFMTVALKDEYTDASAPHIIMTYTALLGLAILRDDFKRLDREGLRRFVRACQLPDGSFGTTPTRTDADLRTTYCAFAICSMLDDWSAVDVPAATGYIARCRSFEGGYGQAPAGEALGGTTYTAIAALHLAARSGLHIGPQDSQLHVAPQDSQSHVGSREQGQTRERSPLSPRERAQTIRWLLANQTSGGGFSGRINKEADACYCFWCGAALQILGAGAFVDADALAAFFARCQFKYGGIAKAPDEHPDPYHTYLSLAAASMYPPTGAGETWAFEPFDCLLNARVETAQWARMHIPASST</sequence>
<dbReference type="STRING" id="97359.A0A550CBF6"/>
<dbReference type="AlphaFoldDB" id="A0A550CBF6"/>
<evidence type="ECO:0000259" key="9">
    <source>
        <dbReference type="Pfam" id="PF00432"/>
    </source>
</evidence>
<evidence type="ECO:0000313" key="10">
    <source>
        <dbReference type="EMBL" id="TRM62135.1"/>
    </source>
</evidence>
<evidence type="ECO:0000256" key="4">
    <source>
        <dbReference type="ARBA" id="ARBA00022679"/>
    </source>
</evidence>
<dbReference type="Pfam" id="PF00432">
    <property type="entry name" value="Prenyltrans"/>
    <property type="match status" value="1"/>
</dbReference>
<comment type="similarity">
    <text evidence="2">Belongs to the protein prenyltransferase subunit beta family.</text>
</comment>
<evidence type="ECO:0000256" key="1">
    <source>
        <dbReference type="ARBA" id="ARBA00001947"/>
    </source>
</evidence>
<protein>
    <submittedName>
        <fullName evidence="10">Terpenoid cyclases/protein prenyltransferase alpha-alpha toroid</fullName>
    </submittedName>
</protein>
<feature type="compositionally biased region" description="Basic and acidic residues" evidence="8">
    <location>
        <begin position="245"/>
        <end position="257"/>
    </location>
</feature>
<evidence type="ECO:0000256" key="8">
    <source>
        <dbReference type="SAM" id="MobiDB-lite"/>
    </source>
</evidence>
<keyword evidence="7" id="KW-0862">Zinc</keyword>
<evidence type="ECO:0000256" key="6">
    <source>
        <dbReference type="ARBA" id="ARBA00022737"/>
    </source>
</evidence>
<gene>
    <name evidence="10" type="ORF">BD626DRAFT_500026</name>
</gene>
<dbReference type="OrthoDB" id="24893at2759"/>
<comment type="cofactor">
    <cofactor evidence="1">
        <name>Zn(2+)</name>
        <dbReference type="ChEBI" id="CHEBI:29105"/>
    </cofactor>
</comment>
<reference evidence="10 11" key="1">
    <citation type="journal article" date="2019" name="New Phytol.">
        <title>Comparative genomics reveals unique wood-decay strategies and fruiting body development in the Schizophyllaceae.</title>
        <authorList>
            <person name="Almasi E."/>
            <person name="Sahu N."/>
            <person name="Krizsan K."/>
            <person name="Balint B."/>
            <person name="Kovacs G.M."/>
            <person name="Kiss B."/>
            <person name="Cseklye J."/>
            <person name="Drula E."/>
            <person name="Henrissat B."/>
            <person name="Nagy I."/>
            <person name="Chovatia M."/>
            <person name="Adam C."/>
            <person name="LaButti K."/>
            <person name="Lipzen A."/>
            <person name="Riley R."/>
            <person name="Grigoriev I.V."/>
            <person name="Nagy L.G."/>
        </authorList>
    </citation>
    <scope>NUCLEOTIDE SEQUENCE [LARGE SCALE GENOMIC DNA]</scope>
    <source>
        <strain evidence="10 11">NL-1724</strain>
    </source>
</reference>
<name>A0A550CBF6_9AGAR</name>
<evidence type="ECO:0000256" key="2">
    <source>
        <dbReference type="ARBA" id="ARBA00010497"/>
    </source>
</evidence>
<dbReference type="GO" id="GO:0004662">
    <property type="term" value="F:CAAX-protein geranylgeranyltransferase activity"/>
    <property type="evidence" value="ECO:0007669"/>
    <property type="project" value="TreeGrafter"/>
</dbReference>
<evidence type="ECO:0000256" key="5">
    <source>
        <dbReference type="ARBA" id="ARBA00022723"/>
    </source>
</evidence>
<dbReference type="PANTHER" id="PTHR11774:SF4">
    <property type="entry name" value="GERANYLGERANYL TRANSFERASE TYPE-1 SUBUNIT BETA"/>
    <property type="match status" value="1"/>
</dbReference>
<keyword evidence="11" id="KW-1185">Reference proteome</keyword>
<dbReference type="Gene3D" id="1.50.10.20">
    <property type="match status" value="1"/>
</dbReference>
<evidence type="ECO:0000313" key="11">
    <source>
        <dbReference type="Proteomes" id="UP000320762"/>
    </source>
</evidence>
<evidence type="ECO:0000256" key="3">
    <source>
        <dbReference type="ARBA" id="ARBA00022602"/>
    </source>
</evidence>
<accession>A0A550CBF6</accession>
<organism evidence="10 11">
    <name type="scientific">Schizophyllum amplum</name>
    <dbReference type="NCBI Taxonomy" id="97359"/>
    <lineage>
        <taxon>Eukaryota</taxon>
        <taxon>Fungi</taxon>
        <taxon>Dikarya</taxon>
        <taxon>Basidiomycota</taxon>
        <taxon>Agaricomycotina</taxon>
        <taxon>Agaricomycetes</taxon>
        <taxon>Agaricomycetidae</taxon>
        <taxon>Agaricales</taxon>
        <taxon>Schizophyllaceae</taxon>
        <taxon>Schizophyllum</taxon>
    </lineage>
</organism>
<dbReference type="InterPro" id="IPR001330">
    <property type="entry name" value="Prenyltrans"/>
</dbReference>
<dbReference type="SUPFAM" id="SSF48239">
    <property type="entry name" value="Terpenoid cyclases/Protein prenyltransferases"/>
    <property type="match status" value="1"/>
</dbReference>
<feature type="region of interest" description="Disordered" evidence="8">
    <location>
        <begin position="225"/>
        <end position="257"/>
    </location>
</feature>
<feature type="domain" description="Prenyltransferase alpha-alpha toroid" evidence="9">
    <location>
        <begin position="8"/>
        <end position="353"/>
    </location>
</feature>
<evidence type="ECO:0000256" key="7">
    <source>
        <dbReference type="ARBA" id="ARBA00022833"/>
    </source>
</evidence>
<dbReference type="PANTHER" id="PTHR11774">
    <property type="entry name" value="GERANYLGERANYL TRANSFERASE TYPE BETA SUBUNIT"/>
    <property type="match status" value="1"/>
</dbReference>
<dbReference type="InterPro" id="IPR008930">
    <property type="entry name" value="Terpenoid_cyclase/PrenylTrfase"/>
</dbReference>